<keyword evidence="1" id="KW-0732">Signal</keyword>
<evidence type="ECO:0000313" key="3">
    <source>
        <dbReference type="Proteomes" id="UP001081071"/>
    </source>
</evidence>
<evidence type="ECO:0000256" key="1">
    <source>
        <dbReference type="ARBA" id="ARBA00022729"/>
    </source>
</evidence>
<dbReference type="Proteomes" id="UP001081071">
    <property type="component" value="Unassembled WGS sequence"/>
</dbReference>
<dbReference type="EMBL" id="JAPWIJ010000009">
    <property type="protein sequence ID" value="MCZ4520876.1"/>
    <property type="molecule type" value="Genomic_DNA"/>
</dbReference>
<dbReference type="Gene3D" id="3.40.1000.10">
    <property type="entry name" value="Mog1/PsbP, alpha/beta/alpha sandwich"/>
    <property type="match status" value="1"/>
</dbReference>
<keyword evidence="2" id="KW-0449">Lipoprotein</keyword>
<dbReference type="InterPro" id="IPR019674">
    <property type="entry name" value="Lipoprotein_LpqN/LpqT-like"/>
</dbReference>
<reference evidence="2" key="1">
    <citation type="submission" date="2022-12" db="EMBL/GenBank/DDBJ databases">
        <authorList>
            <person name="Krivoruchko A.V."/>
            <person name="Elkin A."/>
        </authorList>
    </citation>
    <scope>NUCLEOTIDE SEQUENCE</scope>
    <source>
        <strain evidence="2">IEGM 1391</strain>
    </source>
</reference>
<evidence type="ECO:0000313" key="2">
    <source>
        <dbReference type="EMBL" id="MCZ4520876.1"/>
    </source>
</evidence>
<protein>
    <submittedName>
        <fullName evidence="2">LpqN/LpqT family lipoprotein</fullName>
    </submittedName>
</protein>
<sequence>MTVREGSIERFLQQQGVELVSVHRSECTRFGLELPTMPGWDLVPEYLFPHATAVLCSPSNAVDGFVPNAMALVGKFTRSVDPISLLECGFGDSRGLPGWVEVSRDRAPLRGFPSVSIAGRYDWDGRTLFARTRYVVVQHIVDQYLVQMTVTLPDLTRDRLGWAADEFVDEVRIGQR</sequence>
<accession>A0ABT4MMA5</accession>
<dbReference type="RefSeq" id="WP_269607296.1">
    <property type="nucleotide sequence ID" value="NZ_JAPWIJ010000009.1"/>
</dbReference>
<dbReference type="Pfam" id="PF10738">
    <property type="entry name" value="Lpp-LpqN"/>
    <property type="match status" value="1"/>
</dbReference>
<keyword evidence="3" id="KW-1185">Reference proteome</keyword>
<organism evidence="2 3">
    <name type="scientific">Rhodococcus ruber</name>
    <dbReference type="NCBI Taxonomy" id="1830"/>
    <lineage>
        <taxon>Bacteria</taxon>
        <taxon>Bacillati</taxon>
        <taxon>Actinomycetota</taxon>
        <taxon>Actinomycetes</taxon>
        <taxon>Mycobacteriales</taxon>
        <taxon>Nocardiaceae</taxon>
        <taxon>Rhodococcus</taxon>
    </lineage>
</organism>
<proteinExistence type="predicted"/>
<comment type="caution">
    <text evidence="2">The sequence shown here is derived from an EMBL/GenBank/DDBJ whole genome shotgun (WGS) entry which is preliminary data.</text>
</comment>
<gene>
    <name evidence="2" type="ORF">O4220_20380</name>
</gene>
<name>A0ABT4MMA5_9NOCA</name>